<comment type="caution">
    <text evidence="1">The sequence shown here is derived from an EMBL/GenBank/DDBJ whole genome shotgun (WGS) entry which is preliminary data.</text>
</comment>
<protein>
    <recommendedName>
        <fullName evidence="3">DUF4160 domain-containing protein</fullName>
    </recommendedName>
</protein>
<reference evidence="1 2" key="1">
    <citation type="submission" date="2017-01" db="EMBL/GenBank/DDBJ databases">
        <title>Novel large sulfur bacteria in the metagenomes of groundwater-fed chemosynthetic microbial mats in the Lake Huron basin.</title>
        <authorList>
            <person name="Sharrar A.M."/>
            <person name="Flood B.E."/>
            <person name="Bailey J.V."/>
            <person name="Jones D.S."/>
            <person name="Biddanda B."/>
            <person name="Ruberg S.A."/>
            <person name="Marcus D.N."/>
            <person name="Dick G.J."/>
        </authorList>
    </citation>
    <scope>NUCLEOTIDE SEQUENCE [LARGE SCALE GENOMIC DNA]</scope>
    <source>
        <strain evidence="1">A7</strain>
    </source>
</reference>
<name>A0A1W9KWY2_9BURK</name>
<accession>A0A1W9KWY2</accession>
<dbReference type="InterPro" id="IPR025427">
    <property type="entry name" value="DUF4160"/>
</dbReference>
<dbReference type="AlphaFoldDB" id="A0A1W9KWY2"/>
<proteinExistence type="predicted"/>
<organism evidence="1 2">
    <name type="scientific">Rhodoferax ferrireducens</name>
    <dbReference type="NCBI Taxonomy" id="192843"/>
    <lineage>
        <taxon>Bacteria</taxon>
        <taxon>Pseudomonadati</taxon>
        <taxon>Pseudomonadota</taxon>
        <taxon>Betaproteobacteria</taxon>
        <taxon>Burkholderiales</taxon>
        <taxon>Comamonadaceae</taxon>
        <taxon>Rhodoferax</taxon>
    </lineage>
</organism>
<evidence type="ECO:0000313" key="2">
    <source>
        <dbReference type="Proteomes" id="UP000192505"/>
    </source>
</evidence>
<evidence type="ECO:0008006" key="3">
    <source>
        <dbReference type="Google" id="ProtNLM"/>
    </source>
</evidence>
<dbReference type="Pfam" id="PF13711">
    <property type="entry name" value="DUF4160"/>
    <property type="match status" value="1"/>
</dbReference>
<sequence>MGKIYSGDGWIIKVHCDDHPPIHAHVMHADGKASVAIDGSVINSGVPAKVMAEATRWILDNPAVVEAEWTKMNDPRKR</sequence>
<gene>
    <name evidence="1" type="ORF">BWK72_04210</name>
</gene>
<dbReference type="Proteomes" id="UP000192505">
    <property type="component" value="Unassembled WGS sequence"/>
</dbReference>
<evidence type="ECO:0000313" key="1">
    <source>
        <dbReference type="EMBL" id="OQW89167.1"/>
    </source>
</evidence>
<dbReference type="EMBL" id="MTEI01000002">
    <property type="protein sequence ID" value="OQW89167.1"/>
    <property type="molecule type" value="Genomic_DNA"/>
</dbReference>